<name>A0A1L0AGG2_9GAMM</name>
<dbReference type="InterPro" id="IPR001867">
    <property type="entry name" value="OmpR/PhoB-type_DNA-bd"/>
</dbReference>
<dbReference type="PROSITE" id="PS50110">
    <property type="entry name" value="RESPONSE_REGULATORY"/>
    <property type="match status" value="1"/>
</dbReference>
<dbReference type="CDD" id="cd00383">
    <property type="entry name" value="trans_reg_C"/>
    <property type="match status" value="1"/>
</dbReference>
<dbReference type="Gene3D" id="6.10.250.690">
    <property type="match status" value="1"/>
</dbReference>
<feature type="domain" description="OmpR/PhoB-type" evidence="5">
    <location>
        <begin position="130"/>
        <end position="229"/>
    </location>
</feature>
<dbReference type="GO" id="GO:0000156">
    <property type="term" value="F:phosphorelay response regulator activity"/>
    <property type="evidence" value="ECO:0007669"/>
    <property type="project" value="TreeGrafter"/>
</dbReference>
<dbReference type="Gene3D" id="1.10.10.10">
    <property type="entry name" value="Winged helix-like DNA-binding domain superfamily/Winged helix DNA-binding domain"/>
    <property type="match status" value="1"/>
</dbReference>
<evidence type="ECO:0000313" key="6">
    <source>
        <dbReference type="EMBL" id="SGY86197.1"/>
    </source>
</evidence>
<dbReference type="Pfam" id="PF00486">
    <property type="entry name" value="Trans_reg_C"/>
    <property type="match status" value="1"/>
</dbReference>
<dbReference type="EMBL" id="FPLD01000019">
    <property type="protein sequence ID" value="SGY86197.1"/>
    <property type="molecule type" value="Genomic_DNA"/>
</dbReference>
<dbReference type="GO" id="GO:0006355">
    <property type="term" value="P:regulation of DNA-templated transcription"/>
    <property type="evidence" value="ECO:0007669"/>
    <property type="project" value="InterPro"/>
</dbReference>
<evidence type="ECO:0000259" key="4">
    <source>
        <dbReference type="PROSITE" id="PS50110"/>
    </source>
</evidence>
<feature type="modified residue" description="4-aspartylphosphate" evidence="2">
    <location>
        <position position="54"/>
    </location>
</feature>
<dbReference type="InterPro" id="IPR011006">
    <property type="entry name" value="CheY-like_superfamily"/>
</dbReference>
<dbReference type="InterPro" id="IPR036388">
    <property type="entry name" value="WH-like_DNA-bd_sf"/>
</dbReference>
<gene>
    <name evidence="6" type="ORF">NVI5450_0595</name>
</gene>
<dbReference type="PROSITE" id="PS51755">
    <property type="entry name" value="OMPR_PHOB"/>
    <property type="match status" value="1"/>
</dbReference>
<feature type="domain" description="Response regulatory" evidence="4">
    <location>
        <begin position="5"/>
        <end position="118"/>
    </location>
</feature>
<accession>A0A1L0AGG2</accession>
<dbReference type="SMART" id="SM00448">
    <property type="entry name" value="REC"/>
    <property type="match status" value="1"/>
</dbReference>
<evidence type="ECO:0000256" key="1">
    <source>
        <dbReference type="ARBA" id="ARBA00023125"/>
    </source>
</evidence>
<dbReference type="OrthoDB" id="9802426at2"/>
<evidence type="ECO:0000256" key="2">
    <source>
        <dbReference type="PROSITE-ProRule" id="PRU00169"/>
    </source>
</evidence>
<evidence type="ECO:0000259" key="5">
    <source>
        <dbReference type="PROSITE" id="PS51755"/>
    </source>
</evidence>
<dbReference type="SUPFAM" id="SSF52172">
    <property type="entry name" value="CheY-like"/>
    <property type="match status" value="1"/>
</dbReference>
<dbReference type="GO" id="GO:0032993">
    <property type="term" value="C:protein-DNA complex"/>
    <property type="evidence" value="ECO:0007669"/>
    <property type="project" value="TreeGrafter"/>
</dbReference>
<dbReference type="AlphaFoldDB" id="A0A1L0AGG2"/>
<dbReference type="RefSeq" id="WP_045109303.1">
    <property type="nucleotide sequence ID" value="NZ_CAWRBC010000089.1"/>
</dbReference>
<evidence type="ECO:0000313" key="7">
    <source>
        <dbReference type="Proteomes" id="UP000183794"/>
    </source>
</evidence>
<dbReference type="InterPro" id="IPR001789">
    <property type="entry name" value="Sig_transdc_resp-reg_receiver"/>
</dbReference>
<proteinExistence type="predicted"/>
<dbReference type="SUPFAM" id="SSF46894">
    <property type="entry name" value="C-terminal effector domain of the bipartite response regulators"/>
    <property type="match status" value="1"/>
</dbReference>
<keyword evidence="2" id="KW-0597">Phosphoprotein</keyword>
<dbReference type="InterPro" id="IPR039420">
    <property type="entry name" value="WalR-like"/>
</dbReference>
<dbReference type="Pfam" id="PF00072">
    <property type="entry name" value="Response_reg"/>
    <property type="match status" value="1"/>
</dbReference>
<dbReference type="PANTHER" id="PTHR48111">
    <property type="entry name" value="REGULATOR OF RPOS"/>
    <property type="match status" value="1"/>
</dbReference>
<sequence length="237" mass="26599">MKRQSILVIEDDIGIAESICDYLQQENFNASYESNGLLAEKRILAEQPSLVLLDVMLPGKDGISICRDVRSSYNGYILMFTAKEDDIDQIVGLEVGADDYLIKPIKPRLLLAKIKAFLRRTTSTKADLPIQLIQFGALSIDSLNRKVTLNGIYVYLTSAEFDLLEILAKNAGKIMSRTQISIQLFGKEFDGLERGIDNRISQLRKKLLDNDQVNPRFKTIRNKGYVLAPGAWGVEAQ</sequence>
<evidence type="ECO:0000256" key="3">
    <source>
        <dbReference type="PROSITE-ProRule" id="PRU01091"/>
    </source>
</evidence>
<dbReference type="Gene3D" id="3.40.50.2300">
    <property type="match status" value="1"/>
</dbReference>
<dbReference type="InterPro" id="IPR016032">
    <property type="entry name" value="Sig_transdc_resp-reg_C-effctor"/>
</dbReference>
<protein>
    <submittedName>
        <fullName evidence="6">Two component transcriptional regulator, winged helix family</fullName>
    </submittedName>
</protein>
<reference evidence="6 7" key="1">
    <citation type="submission" date="2016-11" db="EMBL/GenBank/DDBJ databases">
        <authorList>
            <person name="Jaros S."/>
            <person name="Januszkiewicz K."/>
            <person name="Wedrychowicz H."/>
        </authorList>
    </citation>
    <scope>NUCLEOTIDE SEQUENCE [LARGE SCALE GENOMIC DNA]</scope>
    <source>
        <strain evidence="6">NVI 5450</strain>
    </source>
</reference>
<dbReference type="SMART" id="SM00862">
    <property type="entry name" value="Trans_reg_C"/>
    <property type="match status" value="1"/>
</dbReference>
<dbReference type="GO" id="GO:0005829">
    <property type="term" value="C:cytosol"/>
    <property type="evidence" value="ECO:0007669"/>
    <property type="project" value="TreeGrafter"/>
</dbReference>
<dbReference type="GO" id="GO:0000976">
    <property type="term" value="F:transcription cis-regulatory region binding"/>
    <property type="evidence" value="ECO:0007669"/>
    <property type="project" value="TreeGrafter"/>
</dbReference>
<organism evidence="6 7">
    <name type="scientific">Moritella viscosa</name>
    <dbReference type="NCBI Taxonomy" id="80854"/>
    <lineage>
        <taxon>Bacteria</taxon>
        <taxon>Pseudomonadati</taxon>
        <taxon>Pseudomonadota</taxon>
        <taxon>Gammaproteobacteria</taxon>
        <taxon>Alteromonadales</taxon>
        <taxon>Moritellaceae</taxon>
        <taxon>Moritella</taxon>
    </lineage>
</organism>
<feature type="DNA-binding region" description="OmpR/PhoB-type" evidence="3">
    <location>
        <begin position="130"/>
        <end position="229"/>
    </location>
</feature>
<dbReference type="Proteomes" id="UP000183794">
    <property type="component" value="Unassembled WGS sequence"/>
</dbReference>
<dbReference type="PANTHER" id="PTHR48111:SF47">
    <property type="entry name" value="TRANSCRIPTIONAL REGULATORY PROTEIN RSTA"/>
    <property type="match status" value="1"/>
</dbReference>
<keyword evidence="1 3" id="KW-0238">DNA-binding</keyword>